<dbReference type="AlphaFoldDB" id="A0A5B0RVS3"/>
<name>A0A5B0RVS3_PUCGR</name>
<feature type="compositionally biased region" description="Pro residues" evidence="1">
    <location>
        <begin position="135"/>
        <end position="146"/>
    </location>
</feature>
<evidence type="ECO:0000313" key="2">
    <source>
        <dbReference type="EMBL" id="KAA1129299.1"/>
    </source>
</evidence>
<organism evidence="2 3">
    <name type="scientific">Puccinia graminis f. sp. tritici</name>
    <dbReference type="NCBI Taxonomy" id="56615"/>
    <lineage>
        <taxon>Eukaryota</taxon>
        <taxon>Fungi</taxon>
        <taxon>Dikarya</taxon>
        <taxon>Basidiomycota</taxon>
        <taxon>Pucciniomycotina</taxon>
        <taxon>Pucciniomycetes</taxon>
        <taxon>Pucciniales</taxon>
        <taxon>Pucciniaceae</taxon>
        <taxon>Puccinia</taxon>
    </lineage>
</organism>
<feature type="compositionally biased region" description="Polar residues" evidence="1">
    <location>
        <begin position="161"/>
        <end position="173"/>
    </location>
</feature>
<feature type="region of interest" description="Disordered" evidence="1">
    <location>
        <begin position="619"/>
        <end position="643"/>
    </location>
</feature>
<feature type="region of interest" description="Disordered" evidence="1">
    <location>
        <begin position="131"/>
        <end position="180"/>
    </location>
</feature>
<evidence type="ECO:0000313" key="3">
    <source>
        <dbReference type="Proteomes" id="UP000325313"/>
    </source>
</evidence>
<protein>
    <submittedName>
        <fullName evidence="2">Uncharacterized protein</fullName>
    </submittedName>
</protein>
<dbReference type="EMBL" id="VDEP01000137">
    <property type="protein sequence ID" value="KAA1129299.1"/>
    <property type="molecule type" value="Genomic_DNA"/>
</dbReference>
<dbReference type="Proteomes" id="UP000325313">
    <property type="component" value="Unassembled WGS sequence"/>
</dbReference>
<reference evidence="2 3" key="1">
    <citation type="submission" date="2019-05" db="EMBL/GenBank/DDBJ databases">
        <title>Emergence of the Ug99 lineage of the wheat stem rust pathogen through somatic hybridization.</title>
        <authorList>
            <person name="Li F."/>
            <person name="Upadhyaya N.M."/>
            <person name="Sperschneider J."/>
            <person name="Matny O."/>
            <person name="Nguyen-Phuc H."/>
            <person name="Mago R."/>
            <person name="Raley C."/>
            <person name="Miller M.E."/>
            <person name="Silverstein K.A.T."/>
            <person name="Henningsen E."/>
            <person name="Hirsch C.D."/>
            <person name="Visser B."/>
            <person name="Pretorius Z.A."/>
            <person name="Steffenson B.J."/>
            <person name="Schwessinger B."/>
            <person name="Dodds P.N."/>
            <person name="Figueroa M."/>
        </authorList>
    </citation>
    <scope>NUCLEOTIDE SEQUENCE [LARGE SCALE GENOMIC DNA]</scope>
    <source>
        <strain evidence="2 3">Ug99</strain>
    </source>
</reference>
<feature type="compositionally biased region" description="Polar residues" evidence="1">
    <location>
        <begin position="342"/>
        <end position="356"/>
    </location>
</feature>
<feature type="compositionally biased region" description="Basic and acidic residues" evidence="1">
    <location>
        <begin position="307"/>
        <end position="326"/>
    </location>
</feature>
<feature type="region of interest" description="Disordered" evidence="1">
    <location>
        <begin position="263"/>
        <end position="358"/>
    </location>
</feature>
<accession>A0A5B0RVS3</accession>
<evidence type="ECO:0000256" key="1">
    <source>
        <dbReference type="SAM" id="MobiDB-lite"/>
    </source>
</evidence>
<gene>
    <name evidence="2" type="ORF">PGTUg99_025142</name>
</gene>
<comment type="caution">
    <text evidence="2">The sequence shown here is derived from an EMBL/GenBank/DDBJ whole genome shotgun (WGS) entry which is preliminary data.</text>
</comment>
<proteinExistence type="predicted"/>
<sequence>MYFLLVLAAPHPNTNLPIYQSTQKINTSSNAILTFPQCVHLEVNDSQVGSGMFIVCSCQPLSLKPYSSTAKVQQSLNIQSLNVISQKPYSSTAKVQPSLNHRSLNIIIPPNTPIQPRLPIILDNQVRSSLLGHHYPPPRGESPPPSTCEVADRFPPPRAESTITDRQSFSTPSRIDDNGSPIVFHPLQLGHCFPPPRGEYPPPPSFDLKYPPPPGFDLTHLPTWQPSGCQARKNLADRFGTGRSDLNRGTKIPRRPFWNRPIRFKRSPKKPIPDRFGTGRSELNGGSKKPRRPFWNRPIRFKPSTKGLDRQRIDPFRTPPKEKKSTDGLTTFVPSAHHQRNRSQLSNRSACPSPTESIAIEQPIRLPINQPNRSRLIKRSACLETQSPSAFEPPPTVDLLICFKPSPTAHRTDRRGFNLHLLKMRGIEYGDKDIKTVMRQTNKWLLDLHKDSHVETVDFDILAVFIMQETDAKMHIRDLVATIIETFAGSSTPQTNRQNQLLDAAFVVYETIYRYDQGVLLQPNFPKPFCIRHPSLLDILKYSMKMEKKCKIMEEAKKMIILIDENGICVGVGLPPYPAPPKDSKHIAHDARALATLKEMVETPVCKLNLNQYPPLLVENPPSGPPQTPFSLNSKTKGDVRAPAKSLDASVSYQTYGFGLGGKKSAGVLDKKIACDGKSKSIKTEELQGHNDGWKEKKIKPELPDPLRDYSNTLDNQALAKLRNEMTFYSKLTLAINLAFLPETSDVAVKAVDYLKDEGTDLVQERLKVEKNEIIASRTVSVNTQIHTHRDKKNALLFDSVYFFGNHGGGNFIFPSLGVALTGLHGYSVHGPFRILYHGVAQYHFKQDIQDAPYRFSVAMWSRESSFTSIARHSAYHKKDNQKYSDSTYWLPIYPEYKSDSVREYFEKYHSESRDRPRNNQAKK</sequence>